<evidence type="ECO:0000256" key="1">
    <source>
        <dbReference type="ARBA" id="ARBA00010641"/>
    </source>
</evidence>
<proteinExistence type="inferred from homology"/>
<evidence type="ECO:0000259" key="7">
    <source>
        <dbReference type="Pfam" id="PF20239"/>
    </source>
</evidence>
<evidence type="ECO:0000313" key="9">
    <source>
        <dbReference type="Proteomes" id="UP000594480"/>
    </source>
</evidence>
<feature type="domain" description="RNA polymerase sigma-70 region 2" evidence="5">
    <location>
        <begin position="21"/>
        <end position="79"/>
    </location>
</feature>
<comment type="similarity">
    <text evidence="1">Belongs to the sigma-70 factor family. ECF subfamily.</text>
</comment>
<dbReference type="PANTHER" id="PTHR47756:SF2">
    <property type="entry name" value="BLL6612 PROTEIN"/>
    <property type="match status" value="1"/>
</dbReference>
<dbReference type="SUPFAM" id="SSF88946">
    <property type="entry name" value="Sigma2 domain of RNA polymerase sigma factors"/>
    <property type="match status" value="1"/>
</dbReference>
<dbReference type="Proteomes" id="UP000594480">
    <property type="component" value="Chromosome"/>
</dbReference>
<dbReference type="KEGG" id="msf:IT882_11575"/>
<evidence type="ECO:0000256" key="3">
    <source>
        <dbReference type="ARBA" id="ARBA00023082"/>
    </source>
</evidence>
<feature type="domain" description="RNA polymerase sigma factor 70 region 4 type 2" evidence="6">
    <location>
        <begin position="113"/>
        <end position="164"/>
    </location>
</feature>
<keyword evidence="2" id="KW-0805">Transcription regulation</keyword>
<evidence type="ECO:0000259" key="5">
    <source>
        <dbReference type="Pfam" id="PF04542"/>
    </source>
</evidence>
<dbReference type="InterPro" id="IPR013324">
    <property type="entry name" value="RNA_pol_sigma_r3/r4-like"/>
</dbReference>
<accession>A0A7S8MVC1</accession>
<keyword evidence="3" id="KW-0731">Sigma factor</keyword>
<dbReference type="InterPro" id="IPR046531">
    <property type="entry name" value="DUF6596"/>
</dbReference>
<dbReference type="InterPro" id="IPR036388">
    <property type="entry name" value="WH-like_DNA-bd_sf"/>
</dbReference>
<dbReference type="Pfam" id="PF20239">
    <property type="entry name" value="DUF6596"/>
    <property type="match status" value="1"/>
</dbReference>
<dbReference type="SUPFAM" id="SSF88659">
    <property type="entry name" value="Sigma3 and sigma4 domains of RNA polymerase sigma factors"/>
    <property type="match status" value="1"/>
</dbReference>
<dbReference type="Gene3D" id="1.10.1740.10">
    <property type="match status" value="1"/>
</dbReference>
<sequence length="403" mass="43482">MAAVDAVRDAVAHAHGSEWARVVSTLIRVTGDWSLAEDCAAEAFETALRAWDQDGVPRNPGAWLTTVAKNRALDRLRRAAVLTRKLEEVATMTELEHLDPELPDFPDDRLRLIFTCCHPALPLESRVALTLRTVGGLTTEQIARAFLVPTSTIAQRVVRAKRKITDAGIPYRVPGTDLLPERLGGVLAVLYLAFNEGYTTRSEVADEAIRLARALVHLLPGEPETLGLLALMLFQHSRRHAREHDGMLLTLEEQDRALWDAAAIDEARALLSRAARQQHIGPYHVQAAIAAAHATAPTADATDWAAIVALYDRLLATTPSPVVALNRAIALGMAAGPDAGLAALDDVAHALGSYPLLPAARADLLLRAGRREEAAAQYSLAIAAASGDAERRALQRMLDTLTA</sequence>
<dbReference type="GO" id="GO:0006352">
    <property type="term" value="P:DNA-templated transcription initiation"/>
    <property type="evidence" value="ECO:0007669"/>
    <property type="project" value="InterPro"/>
</dbReference>
<evidence type="ECO:0000259" key="6">
    <source>
        <dbReference type="Pfam" id="PF08281"/>
    </source>
</evidence>
<evidence type="ECO:0000313" key="8">
    <source>
        <dbReference type="EMBL" id="QPE03890.1"/>
    </source>
</evidence>
<dbReference type="InterPro" id="IPR014284">
    <property type="entry name" value="RNA_pol_sigma-70_dom"/>
</dbReference>
<keyword evidence="9" id="KW-1185">Reference proteome</keyword>
<dbReference type="InterPro" id="IPR013249">
    <property type="entry name" value="RNA_pol_sigma70_r4_t2"/>
</dbReference>
<reference evidence="8 9" key="1">
    <citation type="submission" date="2020-11" db="EMBL/GenBank/DDBJ databases">
        <title>Amino acid is mineralized and recycled by bacteria in oceanic microbiome.</title>
        <authorList>
            <person name="Zheng L.Y."/>
        </authorList>
    </citation>
    <scope>NUCLEOTIDE SEQUENCE [LARGE SCALE GENOMIC DNA]</scope>
    <source>
        <strain evidence="8 9">A32-1</strain>
    </source>
</reference>
<dbReference type="Gene3D" id="1.10.10.10">
    <property type="entry name" value="Winged helix-like DNA-binding domain superfamily/Winged helix DNA-binding domain"/>
    <property type="match status" value="1"/>
</dbReference>
<dbReference type="InterPro" id="IPR013325">
    <property type="entry name" value="RNA_pol_sigma_r2"/>
</dbReference>
<dbReference type="EMBL" id="CP064760">
    <property type="protein sequence ID" value="QPE03890.1"/>
    <property type="molecule type" value="Genomic_DNA"/>
</dbReference>
<dbReference type="InterPro" id="IPR007627">
    <property type="entry name" value="RNA_pol_sigma70_r2"/>
</dbReference>
<organism evidence="8 9">
    <name type="scientific">Microbacterium schleiferi</name>
    <dbReference type="NCBI Taxonomy" id="69362"/>
    <lineage>
        <taxon>Bacteria</taxon>
        <taxon>Bacillati</taxon>
        <taxon>Actinomycetota</taxon>
        <taxon>Actinomycetes</taxon>
        <taxon>Micrococcales</taxon>
        <taxon>Microbacteriaceae</taxon>
        <taxon>Microbacterium</taxon>
    </lineage>
</organism>
<dbReference type="AlphaFoldDB" id="A0A7S8MVC1"/>
<dbReference type="Pfam" id="PF04542">
    <property type="entry name" value="Sigma70_r2"/>
    <property type="match status" value="1"/>
</dbReference>
<gene>
    <name evidence="8" type="ORF">IT882_11575</name>
</gene>
<feature type="domain" description="DUF6596" evidence="7">
    <location>
        <begin position="182"/>
        <end position="275"/>
    </location>
</feature>
<keyword evidence="4" id="KW-0804">Transcription</keyword>
<protein>
    <submittedName>
        <fullName evidence="8">Sigma-70 family RNA polymerase sigma factor</fullName>
    </submittedName>
</protein>
<dbReference type="Pfam" id="PF08281">
    <property type="entry name" value="Sigma70_r4_2"/>
    <property type="match status" value="1"/>
</dbReference>
<dbReference type="GO" id="GO:0003677">
    <property type="term" value="F:DNA binding"/>
    <property type="evidence" value="ECO:0007669"/>
    <property type="project" value="InterPro"/>
</dbReference>
<dbReference type="NCBIfam" id="TIGR02937">
    <property type="entry name" value="sigma70-ECF"/>
    <property type="match status" value="1"/>
</dbReference>
<dbReference type="GO" id="GO:0016987">
    <property type="term" value="F:sigma factor activity"/>
    <property type="evidence" value="ECO:0007669"/>
    <property type="project" value="UniProtKB-KW"/>
</dbReference>
<dbReference type="PANTHER" id="PTHR47756">
    <property type="entry name" value="BLL6612 PROTEIN-RELATED"/>
    <property type="match status" value="1"/>
</dbReference>
<evidence type="ECO:0000256" key="4">
    <source>
        <dbReference type="ARBA" id="ARBA00023163"/>
    </source>
</evidence>
<name>A0A7S8MVC1_9MICO</name>
<evidence type="ECO:0000256" key="2">
    <source>
        <dbReference type="ARBA" id="ARBA00023015"/>
    </source>
</evidence>